<gene>
    <name evidence="4" type="ORF">DFE_2541</name>
</gene>
<evidence type="ECO:0000256" key="2">
    <source>
        <dbReference type="ARBA" id="ARBA00023180"/>
    </source>
</evidence>
<dbReference type="OrthoDB" id="5317005at2"/>
<dbReference type="Pfam" id="PF00685">
    <property type="entry name" value="Sulfotransfer_1"/>
    <property type="match status" value="1"/>
</dbReference>
<dbReference type="InterPro" id="IPR000863">
    <property type="entry name" value="Sulfotransferase_dom"/>
</dbReference>
<dbReference type="InterPro" id="IPR037359">
    <property type="entry name" value="NST/OST"/>
</dbReference>
<dbReference type="GO" id="GO:0008146">
    <property type="term" value="F:sulfotransferase activity"/>
    <property type="evidence" value="ECO:0007669"/>
    <property type="project" value="InterPro"/>
</dbReference>
<keyword evidence="2" id="KW-0325">Glycoprotein</keyword>
<organism evidence="4 5">
    <name type="scientific">Desulfovibrio ferrophilus</name>
    <dbReference type="NCBI Taxonomy" id="241368"/>
    <lineage>
        <taxon>Bacteria</taxon>
        <taxon>Pseudomonadati</taxon>
        <taxon>Thermodesulfobacteriota</taxon>
        <taxon>Desulfovibrionia</taxon>
        <taxon>Desulfovibrionales</taxon>
        <taxon>Desulfovibrionaceae</taxon>
        <taxon>Desulfovibrio</taxon>
    </lineage>
</organism>
<evidence type="ECO:0000259" key="3">
    <source>
        <dbReference type="Pfam" id="PF00685"/>
    </source>
</evidence>
<dbReference type="RefSeq" id="WP_126380092.1">
    <property type="nucleotide sequence ID" value="NZ_AP017378.1"/>
</dbReference>
<dbReference type="Gene3D" id="3.40.50.300">
    <property type="entry name" value="P-loop containing nucleotide triphosphate hydrolases"/>
    <property type="match status" value="1"/>
</dbReference>
<dbReference type="PANTHER" id="PTHR10605">
    <property type="entry name" value="HEPARAN SULFATE SULFOTRANSFERASE"/>
    <property type="match status" value="1"/>
</dbReference>
<protein>
    <submittedName>
        <fullName evidence="4">Sulfotransferase family protein</fullName>
    </submittedName>
</protein>
<dbReference type="Proteomes" id="UP000269883">
    <property type="component" value="Chromosome"/>
</dbReference>
<feature type="domain" description="Sulfotransferase" evidence="3">
    <location>
        <begin position="6"/>
        <end position="203"/>
    </location>
</feature>
<dbReference type="PANTHER" id="PTHR10605:SF56">
    <property type="entry name" value="BIFUNCTIONAL HEPARAN SULFATE N-DEACETYLASE_N-SULFOTRANSFERASE"/>
    <property type="match status" value="1"/>
</dbReference>
<reference evidence="4 5" key="1">
    <citation type="journal article" date="2018" name="Sci. Adv.">
        <title>Multi-heme cytochromes provide a pathway for survival in energy-limited environments.</title>
        <authorList>
            <person name="Deng X."/>
            <person name="Dohmae N."/>
            <person name="Nealson K.H."/>
            <person name="Hashimoto K."/>
            <person name="Okamoto A."/>
        </authorList>
    </citation>
    <scope>NUCLEOTIDE SEQUENCE [LARGE SCALE GENOMIC DNA]</scope>
    <source>
        <strain evidence="4 5">IS5</strain>
    </source>
</reference>
<dbReference type="KEGG" id="dfl:DFE_2541"/>
<dbReference type="EMBL" id="AP017378">
    <property type="protein sequence ID" value="BBD09267.1"/>
    <property type="molecule type" value="Genomic_DNA"/>
</dbReference>
<keyword evidence="1 4" id="KW-0808">Transferase</keyword>
<evidence type="ECO:0000313" key="4">
    <source>
        <dbReference type="EMBL" id="BBD09267.1"/>
    </source>
</evidence>
<name>A0A2Z6B163_9BACT</name>
<proteinExistence type="predicted"/>
<dbReference type="AlphaFoldDB" id="A0A2Z6B163"/>
<keyword evidence="5" id="KW-1185">Reference proteome</keyword>
<dbReference type="SUPFAM" id="SSF52540">
    <property type="entry name" value="P-loop containing nucleoside triphosphate hydrolases"/>
    <property type="match status" value="1"/>
</dbReference>
<sequence length="306" mass="33790">MTLPGIVIAGAPKCATTSLFRWLSDHPEICPSLTKETCYLVDRESPLLPGENVHTHGIEGYAGLFAHCPPGSVGMEATPDYIDQITPPWVLASLDPRPLVVFVLRDPAVRLLSAYKFYAGHKAALPAGMGFAAYAEALLAGRTFGGRLGPLVSGTLAAGHYALHLQRWAGVMGREALSIHSFEAMVRDPSAFMNGLCQKLGLDPSPFGPKYDFLAKNMSYGVRSKVLHRLRNTVADRLPEGFYRRLTSRVYRWLNYDPGGYRLTDEDRRALKRVATHYAPGNRELGKLFDLDVSDWEKAWEIDSGV</sequence>
<dbReference type="InterPro" id="IPR027417">
    <property type="entry name" value="P-loop_NTPase"/>
</dbReference>
<evidence type="ECO:0000256" key="1">
    <source>
        <dbReference type="ARBA" id="ARBA00022679"/>
    </source>
</evidence>
<evidence type="ECO:0000313" key="5">
    <source>
        <dbReference type="Proteomes" id="UP000269883"/>
    </source>
</evidence>
<accession>A0A2Z6B163</accession>